<feature type="region of interest" description="Disordered" evidence="5">
    <location>
        <begin position="19"/>
        <end position="45"/>
    </location>
</feature>
<dbReference type="InterPro" id="IPR058954">
    <property type="entry name" value="AAA_lid_SMAX1"/>
</dbReference>
<keyword evidence="10" id="KW-1185">Reference proteome</keyword>
<comment type="similarity">
    <text evidence="1">Belongs to the ClpA/ClpB family.</text>
</comment>
<evidence type="ECO:0000256" key="5">
    <source>
        <dbReference type="SAM" id="MobiDB-lite"/>
    </source>
</evidence>
<evidence type="ECO:0000313" key="9">
    <source>
        <dbReference type="EMBL" id="KAK9168125.1"/>
    </source>
</evidence>
<dbReference type="GO" id="GO:0005524">
    <property type="term" value="F:ATP binding"/>
    <property type="evidence" value="ECO:0007669"/>
    <property type="project" value="InterPro"/>
</dbReference>
<evidence type="ECO:0008006" key="11">
    <source>
        <dbReference type="Google" id="ProtNLM"/>
    </source>
</evidence>
<feature type="region of interest" description="Disordered" evidence="5">
    <location>
        <begin position="457"/>
        <end position="476"/>
    </location>
</feature>
<dbReference type="PANTHER" id="PTHR43572">
    <property type="entry name" value="CHAPERONE PROTEIN CLPD, CHLOROPLASTIC"/>
    <property type="match status" value="1"/>
</dbReference>
<sequence length="951" mass="105680">MAAIKRSQAHQRRLPDHLPLHHHHHHHHHHQQQQQQNTLSSSSSSYSSSTALSSVKVELQQLILSVLDDPVVSRVLAEAGYRSWDIKVSIVRPPRARYPLFLSNYETRPYFDCCGRIREVLRRSGGRRNPVLVGASARDAVRRFAESELEGLEFVSIEEEVLGFVSGRGRGRGIGQGGFVQCGSVSAMGYVVEQLGRLLKRCGGKVWLIVEAARYETYLKFSTMFPTVEKDLDLHLMPVTSFRPPMGMGGFSPQNYSLKESFVPFGGFFSSLSDFERPFGSISVYQSVSRCRLCNEKYEQELSAILKGGYFTSVTDQFQETLPSWMQATDISRNKELDVAKLYLMTAKKWNEICRRLHCNSPVPVANINRLDSNILGFTSVANDAETHCRNSTNGSPHEAIFPAKLMEFQKIDPPRWNIPLGLVSEGKSENYPSQLHMGTISDEFLQKNGHCSSTCAPQNSRLSDGHASPSSGDSVTTDIGLGLAVCPSSIRKEPNIRETHKDHIQNFPICIPTTIDLNNEEFMDAHAPTLSSSCFEHNLRGEFEPGDFKALWKALAEKVGRQDQAIGVVSRAIIRCRTGSGRHRGASLRGDIWFSFLGPDRVAKKRLALALAELVFGSNQNAICIDLAPQSGTTQATTILGCQNLNGYNSNLRGKTIIDLIAEEINKNPVSVVFLENVDKADPVARKRLSQAIKTGKFSDSHGRQIGINNVMFVVTSTGIMNGDEKSYSNEPSFEERILAAQCSRLQMVIEHVPRSINRNYASNVLITSRKGAASNIFGEKHDPSFTGDNTGYHSIEQQHNASSFKCLDLNLPMEELEGDTMFDNCEDWLVEFLNQVDESVIFEAFEFNALTDKLLKLISQCFKNAAGHEGHLEIDSKAMEQIVAAVWLSDDEKVADNWVELVLSRGFFDAHQRYRLSATSVLKLVACEGTAAIGEQAAGICLPSRIILN</sequence>
<dbReference type="InterPro" id="IPR027417">
    <property type="entry name" value="P-loop_NTPase"/>
</dbReference>
<protein>
    <recommendedName>
        <fullName evidence="11">ATPase AAA-type core domain-containing protein</fullName>
    </recommendedName>
</protein>
<dbReference type="InterPro" id="IPR051650">
    <property type="entry name" value="SL_signaling_regulator"/>
</dbReference>
<feature type="domain" description="SMAX1-like AAA+ ATPase lid" evidence="8">
    <location>
        <begin position="848"/>
        <end position="931"/>
    </location>
</feature>
<dbReference type="InterPro" id="IPR003959">
    <property type="entry name" value="ATPase_AAA_core"/>
</dbReference>
<comment type="caution">
    <text evidence="9">The sequence shown here is derived from an EMBL/GenBank/DDBJ whole genome shotgun (WGS) entry which is preliminary data.</text>
</comment>
<name>A0AAP0LCR3_9MAGN</name>
<dbReference type="CDD" id="cd19499">
    <property type="entry name" value="RecA-like_ClpB_Hsp104-like"/>
    <property type="match status" value="1"/>
</dbReference>
<evidence type="ECO:0000259" key="6">
    <source>
        <dbReference type="Pfam" id="PF07724"/>
    </source>
</evidence>
<dbReference type="Pfam" id="PF26587">
    <property type="entry name" value="AAA_lid_SMAX1"/>
    <property type="match status" value="1"/>
</dbReference>
<dbReference type="AlphaFoldDB" id="A0AAP0LCR3"/>
<feature type="domain" description="ATPase AAA-type core" evidence="6">
    <location>
        <begin position="595"/>
        <end position="719"/>
    </location>
</feature>
<reference evidence="9 10" key="1">
    <citation type="submission" date="2024-01" db="EMBL/GenBank/DDBJ databases">
        <title>Genome assemblies of Stephania.</title>
        <authorList>
            <person name="Yang L."/>
        </authorList>
    </citation>
    <scope>NUCLEOTIDE SEQUENCE [LARGE SCALE GENOMIC DNA]</scope>
    <source>
        <strain evidence="9">YNDBR</strain>
        <tissue evidence="9">Leaf</tissue>
    </source>
</reference>
<dbReference type="InterPro" id="IPR058680">
    <property type="entry name" value="NBD_SMAX1-like"/>
</dbReference>
<dbReference type="PANTHER" id="PTHR43572:SF38">
    <property type="entry name" value="PROTEIN SMAX1-LIKE 6"/>
    <property type="match status" value="1"/>
</dbReference>
<feature type="domain" description="SMAX1-like nucleotide binding" evidence="7">
    <location>
        <begin position="183"/>
        <end position="241"/>
    </location>
</feature>
<feature type="compositionally biased region" description="Low complexity" evidence="5">
    <location>
        <begin position="32"/>
        <end position="45"/>
    </location>
</feature>
<evidence type="ECO:0000256" key="4">
    <source>
        <dbReference type="ARBA" id="ARBA00023163"/>
    </source>
</evidence>
<dbReference type="Pfam" id="PF07724">
    <property type="entry name" value="AAA_2"/>
    <property type="match status" value="1"/>
</dbReference>
<evidence type="ECO:0000313" key="10">
    <source>
        <dbReference type="Proteomes" id="UP001420932"/>
    </source>
</evidence>
<dbReference type="EMBL" id="JBBNAF010000001">
    <property type="protein sequence ID" value="KAK9168125.1"/>
    <property type="molecule type" value="Genomic_DNA"/>
</dbReference>
<evidence type="ECO:0000256" key="1">
    <source>
        <dbReference type="ARBA" id="ARBA00008675"/>
    </source>
</evidence>
<dbReference type="GO" id="GO:0016887">
    <property type="term" value="F:ATP hydrolysis activity"/>
    <property type="evidence" value="ECO:0007669"/>
    <property type="project" value="InterPro"/>
</dbReference>
<accession>A0AAP0LCR3</accession>
<evidence type="ECO:0000259" key="8">
    <source>
        <dbReference type="Pfam" id="PF26587"/>
    </source>
</evidence>
<evidence type="ECO:0000256" key="2">
    <source>
        <dbReference type="ARBA" id="ARBA00022737"/>
    </source>
</evidence>
<evidence type="ECO:0000259" key="7">
    <source>
        <dbReference type="Pfam" id="PF23569"/>
    </source>
</evidence>
<dbReference type="Gene3D" id="3.40.50.300">
    <property type="entry name" value="P-loop containing nucleotide triphosphate hydrolases"/>
    <property type="match status" value="1"/>
</dbReference>
<dbReference type="Pfam" id="PF23569">
    <property type="entry name" value="NBD_SMAX1"/>
    <property type="match status" value="1"/>
</dbReference>
<feature type="compositionally biased region" description="Basic residues" evidence="5">
    <location>
        <begin position="20"/>
        <end position="31"/>
    </location>
</feature>
<organism evidence="9 10">
    <name type="scientific">Stephania yunnanensis</name>
    <dbReference type="NCBI Taxonomy" id="152371"/>
    <lineage>
        <taxon>Eukaryota</taxon>
        <taxon>Viridiplantae</taxon>
        <taxon>Streptophyta</taxon>
        <taxon>Embryophyta</taxon>
        <taxon>Tracheophyta</taxon>
        <taxon>Spermatophyta</taxon>
        <taxon>Magnoliopsida</taxon>
        <taxon>Ranunculales</taxon>
        <taxon>Menispermaceae</taxon>
        <taxon>Menispermoideae</taxon>
        <taxon>Cissampelideae</taxon>
        <taxon>Stephania</taxon>
    </lineage>
</organism>
<evidence type="ECO:0000256" key="3">
    <source>
        <dbReference type="ARBA" id="ARBA00023015"/>
    </source>
</evidence>
<dbReference type="Proteomes" id="UP001420932">
    <property type="component" value="Unassembled WGS sequence"/>
</dbReference>
<keyword evidence="2" id="KW-0677">Repeat</keyword>
<keyword evidence="3" id="KW-0805">Transcription regulation</keyword>
<dbReference type="SUPFAM" id="SSF52540">
    <property type="entry name" value="P-loop containing nucleoside triphosphate hydrolases"/>
    <property type="match status" value="1"/>
</dbReference>
<gene>
    <name evidence="9" type="ORF">Syun_000265</name>
</gene>
<keyword evidence="4" id="KW-0804">Transcription</keyword>
<proteinExistence type="inferred from homology"/>